<comment type="caution">
    <text evidence="5">The sequence shown here is derived from an EMBL/GenBank/DDBJ whole genome shotgun (WGS) entry which is preliminary data.</text>
</comment>
<dbReference type="InterPro" id="IPR050498">
    <property type="entry name" value="Ycf3"/>
</dbReference>
<dbReference type="Gene3D" id="1.25.40.10">
    <property type="entry name" value="Tetratricopeptide repeat domain"/>
    <property type="match status" value="1"/>
</dbReference>
<accession>A0A2T5MEK8</accession>
<feature type="compositionally biased region" description="Polar residues" evidence="4">
    <location>
        <begin position="40"/>
        <end position="51"/>
    </location>
</feature>
<dbReference type="SUPFAM" id="SSF48452">
    <property type="entry name" value="TPR-like"/>
    <property type="match status" value="1"/>
</dbReference>
<keyword evidence="2 3" id="KW-0802">TPR repeat</keyword>
<feature type="region of interest" description="Disordered" evidence="4">
    <location>
        <begin position="40"/>
        <end position="73"/>
    </location>
</feature>
<dbReference type="PANTHER" id="PTHR44858">
    <property type="entry name" value="TETRATRICOPEPTIDE REPEAT PROTEIN 6"/>
    <property type="match status" value="1"/>
</dbReference>
<dbReference type="Pfam" id="PF13174">
    <property type="entry name" value="TPR_6"/>
    <property type="match status" value="1"/>
</dbReference>
<dbReference type="InterPro" id="IPR019734">
    <property type="entry name" value="TPR_rpt"/>
</dbReference>
<dbReference type="PROSITE" id="PS51257">
    <property type="entry name" value="PROKAR_LIPOPROTEIN"/>
    <property type="match status" value="1"/>
</dbReference>
<organism evidence="5 6">
    <name type="scientific">Stenotrophobium rhamnosiphilum</name>
    <dbReference type="NCBI Taxonomy" id="2029166"/>
    <lineage>
        <taxon>Bacteria</taxon>
        <taxon>Pseudomonadati</taxon>
        <taxon>Pseudomonadota</taxon>
        <taxon>Gammaproteobacteria</taxon>
        <taxon>Nevskiales</taxon>
        <taxon>Nevskiaceae</taxon>
        <taxon>Stenotrophobium</taxon>
    </lineage>
</organism>
<dbReference type="PROSITE" id="PS50005">
    <property type="entry name" value="TPR"/>
    <property type="match status" value="2"/>
</dbReference>
<evidence type="ECO:0000256" key="4">
    <source>
        <dbReference type="SAM" id="MobiDB-lite"/>
    </source>
</evidence>
<evidence type="ECO:0000256" key="1">
    <source>
        <dbReference type="ARBA" id="ARBA00022737"/>
    </source>
</evidence>
<feature type="compositionally biased region" description="Low complexity" evidence="4">
    <location>
        <begin position="244"/>
        <end position="257"/>
    </location>
</feature>
<evidence type="ECO:0000256" key="3">
    <source>
        <dbReference type="PROSITE-ProRule" id="PRU00339"/>
    </source>
</evidence>
<gene>
    <name evidence="5" type="ORF">CJD38_11935</name>
</gene>
<protein>
    <submittedName>
        <fullName evidence="5">Uncharacterized protein</fullName>
    </submittedName>
</protein>
<dbReference type="RefSeq" id="WP_107940590.1">
    <property type="nucleotide sequence ID" value="NZ_QANS01000004.1"/>
</dbReference>
<dbReference type="SMART" id="SM00028">
    <property type="entry name" value="TPR"/>
    <property type="match status" value="3"/>
</dbReference>
<dbReference type="PANTHER" id="PTHR44858:SF1">
    <property type="entry name" value="UDP-N-ACETYLGLUCOSAMINE--PEPTIDE N-ACETYLGLUCOSAMINYLTRANSFERASE SPINDLY-RELATED"/>
    <property type="match status" value="1"/>
</dbReference>
<dbReference type="Proteomes" id="UP000244248">
    <property type="component" value="Unassembled WGS sequence"/>
</dbReference>
<feature type="repeat" description="TPR" evidence="3">
    <location>
        <begin position="108"/>
        <end position="141"/>
    </location>
</feature>
<proteinExistence type="predicted"/>
<evidence type="ECO:0000313" key="6">
    <source>
        <dbReference type="Proteomes" id="UP000244248"/>
    </source>
</evidence>
<evidence type="ECO:0000313" key="5">
    <source>
        <dbReference type="EMBL" id="PTU31006.1"/>
    </source>
</evidence>
<dbReference type="InterPro" id="IPR011990">
    <property type="entry name" value="TPR-like_helical_dom_sf"/>
</dbReference>
<reference evidence="5 6" key="1">
    <citation type="submission" date="2018-04" db="EMBL/GenBank/DDBJ databases">
        <title>Novel species isolated from glacier.</title>
        <authorList>
            <person name="Liu Q."/>
            <person name="Xin Y.-H."/>
        </authorList>
    </citation>
    <scope>NUCLEOTIDE SEQUENCE [LARGE SCALE GENOMIC DNA]</scope>
    <source>
        <strain evidence="5 6">GT1R17</strain>
    </source>
</reference>
<feature type="region of interest" description="Disordered" evidence="4">
    <location>
        <begin position="229"/>
        <end position="264"/>
    </location>
</feature>
<dbReference type="EMBL" id="QANS01000004">
    <property type="protein sequence ID" value="PTU31006.1"/>
    <property type="molecule type" value="Genomic_DNA"/>
</dbReference>
<dbReference type="Pfam" id="PF13432">
    <property type="entry name" value="TPR_16"/>
    <property type="match status" value="1"/>
</dbReference>
<feature type="compositionally biased region" description="Pro residues" evidence="4">
    <location>
        <begin position="229"/>
        <end position="243"/>
    </location>
</feature>
<name>A0A2T5MEK8_9GAMM</name>
<sequence length="264" mass="28181">MKPSSDTAMIPMHSHKSVALTALMLSTLVLGGCGMFGSKPSPTSPNGSASTLPGKAPAPGTKPAAPKPIDKGDPDARFKGAIELYKQGQAQEAEAALTELVKDFPQFSGPLTELGVIYVKSKRFDLAANAFAKAIANNSQNAVAYNWQGILFREANNYSRAEQSYKRALSINSSYGNAHLNLGILYDVYLKRPDDALEHYKDYQRFGGADDLRVLVWIAELEKAKAPPAAAPVAPPIATPPVVKPVTPVPASTPAKPKQTEKKP</sequence>
<feature type="repeat" description="TPR" evidence="3">
    <location>
        <begin position="142"/>
        <end position="175"/>
    </location>
</feature>
<keyword evidence="6" id="KW-1185">Reference proteome</keyword>
<keyword evidence="1" id="KW-0677">Repeat</keyword>
<dbReference type="OrthoDB" id="255821at2"/>
<feature type="compositionally biased region" description="Low complexity" evidence="4">
    <location>
        <begin position="53"/>
        <end position="64"/>
    </location>
</feature>
<evidence type="ECO:0000256" key="2">
    <source>
        <dbReference type="ARBA" id="ARBA00022803"/>
    </source>
</evidence>
<dbReference type="AlphaFoldDB" id="A0A2T5MEK8"/>